<keyword evidence="2" id="KW-1185">Reference proteome</keyword>
<dbReference type="Proteomes" id="UP000008204">
    <property type="component" value="Chromosome"/>
</dbReference>
<proteinExistence type="predicted"/>
<dbReference type="AlphaFoldDB" id="B7JV49"/>
<sequence length="66" mass="7740">MPTKSLKRRFKDDCGQCPPDKYCSFNYAYLLSYPKKNLSLESLEIDKLMIIIRKLIKQGNVSTEEH</sequence>
<dbReference type="EMBL" id="CP001287">
    <property type="protein sequence ID" value="ACK66901.1"/>
    <property type="molecule type" value="Genomic_DNA"/>
</dbReference>
<evidence type="ECO:0000313" key="2">
    <source>
        <dbReference type="Proteomes" id="UP000008204"/>
    </source>
</evidence>
<evidence type="ECO:0000313" key="1">
    <source>
        <dbReference type="EMBL" id="ACK66901.1"/>
    </source>
</evidence>
<gene>
    <name evidence="1" type="ordered locus">PCC8801_2904</name>
</gene>
<reference evidence="2" key="1">
    <citation type="journal article" date="2011" name="MBio">
        <title>Novel metabolic attributes of the genus Cyanothece, comprising a group of unicellular nitrogen-fixing Cyanobacteria.</title>
        <authorList>
            <person name="Bandyopadhyay A."/>
            <person name="Elvitigala T."/>
            <person name="Welsh E."/>
            <person name="Stockel J."/>
            <person name="Liberton M."/>
            <person name="Min H."/>
            <person name="Sherman L.A."/>
            <person name="Pakrasi H.B."/>
        </authorList>
    </citation>
    <scope>NUCLEOTIDE SEQUENCE [LARGE SCALE GENOMIC DNA]</scope>
    <source>
        <strain evidence="2">PCC 8801</strain>
    </source>
</reference>
<dbReference type="KEGG" id="cyp:PCC8801_2904"/>
<protein>
    <submittedName>
        <fullName evidence="1">Uncharacterized protein</fullName>
    </submittedName>
</protein>
<dbReference type="HOGENOM" id="CLU_2823923_0_0_3"/>
<organism evidence="1 2">
    <name type="scientific">Rippkaea orientalis (strain PCC 8801 / RF-1)</name>
    <name type="common">Cyanothece sp. (strain PCC 8801)</name>
    <dbReference type="NCBI Taxonomy" id="41431"/>
    <lineage>
        <taxon>Bacteria</taxon>
        <taxon>Bacillati</taxon>
        <taxon>Cyanobacteriota</taxon>
        <taxon>Cyanophyceae</taxon>
        <taxon>Oscillatoriophycideae</taxon>
        <taxon>Chroococcales</taxon>
        <taxon>Aphanothecaceae</taxon>
        <taxon>Rippkaea</taxon>
        <taxon>Rippkaea orientalis</taxon>
    </lineage>
</organism>
<accession>B7JV49</accession>
<name>B7JV49_RIPO1</name>